<comment type="caution">
    <text evidence="1">The sequence shown here is derived from an EMBL/GenBank/DDBJ whole genome shotgun (WGS) entry which is preliminary data.</text>
</comment>
<sequence>MKLEKNSIFYQSKKQVVYPRDHVSFIETNLLEVMQQVKTRRIKMSVDRSYSPYEVIRAYHDRGMMKWGAFATEELTEAQNTFEKEKKDDVVIQALPHHLVLHLLNQSFSNQVQIKVKYQAKDILTEVYGFVSEFINNQVRIKSTDKIYLISIEQIVNIT</sequence>
<dbReference type="EMBL" id="JXKC01000038">
    <property type="protein sequence ID" value="PCS14856.1"/>
    <property type="molecule type" value="Genomic_DNA"/>
</dbReference>
<evidence type="ECO:0008006" key="3">
    <source>
        <dbReference type="Google" id="ProtNLM"/>
    </source>
</evidence>
<evidence type="ECO:0000313" key="1">
    <source>
        <dbReference type="EMBL" id="PCS14856.1"/>
    </source>
</evidence>
<name>A0A2A5SMQ4_LACLC</name>
<accession>A0A2A5SMQ4</accession>
<evidence type="ECO:0000313" key="2">
    <source>
        <dbReference type="Proteomes" id="UP000218711"/>
    </source>
</evidence>
<organism evidence="1 2">
    <name type="scientific">Lactococcus cremoris subsp. tructae</name>
    <dbReference type="NCBI Taxonomy" id="542833"/>
    <lineage>
        <taxon>Bacteria</taxon>
        <taxon>Bacillati</taxon>
        <taxon>Bacillota</taxon>
        <taxon>Bacilli</taxon>
        <taxon>Lactobacillales</taxon>
        <taxon>Streptococcaceae</taxon>
        <taxon>Lactococcus</taxon>
    </lineage>
</organism>
<dbReference type="AlphaFoldDB" id="A0A2A5SMQ4"/>
<dbReference type="Proteomes" id="UP000218711">
    <property type="component" value="Unassembled WGS sequence"/>
</dbReference>
<gene>
    <name evidence="1" type="ORF">RU92_GL001956</name>
</gene>
<proteinExistence type="predicted"/>
<reference evidence="1 2" key="1">
    <citation type="submission" date="2014-12" db="EMBL/GenBank/DDBJ databases">
        <title>Draft genome sequences of 10 type strains of Lactococcus.</title>
        <authorList>
            <person name="Sun Z."/>
            <person name="Zhong Z."/>
            <person name="Liu W."/>
            <person name="Zhang W."/>
            <person name="Zhang H."/>
        </authorList>
    </citation>
    <scope>NUCLEOTIDE SEQUENCE [LARGE SCALE GENOMIC DNA]</scope>
    <source>
        <strain evidence="1 2">DSM 21502</strain>
    </source>
</reference>
<protein>
    <recommendedName>
        <fullName evidence="3">YolD-like protein</fullName>
    </recommendedName>
</protein>